<keyword evidence="7" id="KW-0998">Cell outer membrane</keyword>
<evidence type="ECO:0000256" key="7">
    <source>
        <dbReference type="ARBA" id="ARBA00023237"/>
    </source>
</evidence>
<evidence type="ECO:0000256" key="1">
    <source>
        <dbReference type="ARBA" id="ARBA00004442"/>
    </source>
</evidence>
<dbReference type="Gene3D" id="1.20.1600.10">
    <property type="entry name" value="Outer membrane efflux proteins (OEP)"/>
    <property type="match status" value="1"/>
</dbReference>
<reference evidence="9 10" key="1">
    <citation type="journal article" date="2013" name="Genome Announc.">
        <title>Draft Genome Sequence of the Methanotrophic Gammaproteobacterium Methyloglobulus morosus DSM 22980 Strain KoM1.</title>
        <authorList>
            <person name="Poehlein A."/>
            <person name="Deutzmann J.S."/>
            <person name="Daniel R."/>
            <person name="Simeonova D.D."/>
        </authorList>
    </citation>
    <scope>NUCLEOTIDE SEQUENCE [LARGE SCALE GENOMIC DNA]</scope>
    <source>
        <strain evidence="9 10">KoM1</strain>
    </source>
</reference>
<comment type="caution">
    <text evidence="9">The sequence shown here is derived from an EMBL/GenBank/DDBJ whole genome shotgun (WGS) entry which is preliminary data.</text>
</comment>
<dbReference type="NCBIfam" id="TIGR01844">
    <property type="entry name" value="type_I_sec_TolC"/>
    <property type="match status" value="1"/>
</dbReference>
<dbReference type="PANTHER" id="PTHR30026">
    <property type="entry name" value="OUTER MEMBRANE PROTEIN TOLC"/>
    <property type="match status" value="1"/>
</dbReference>
<comment type="subcellular location">
    <subcellularLocation>
        <location evidence="1">Cell outer membrane</location>
    </subcellularLocation>
</comment>
<dbReference type="EMBL" id="AYLO01000033">
    <property type="protein sequence ID" value="ESS73184.1"/>
    <property type="molecule type" value="Genomic_DNA"/>
</dbReference>
<evidence type="ECO:0000256" key="5">
    <source>
        <dbReference type="ARBA" id="ARBA00022692"/>
    </source>
</evidence>
<dbReference type="GO" id="GO:0009279">
    <property type="term" value="C:cell outer membrane"/>
    <property type="evidence" value="ECO:0007669"/>
    <property type="project" value="UniProtKB-SubCell"/>
</dbReference>
<keyword evidence="3" id="KW-0813">Transport</keyword>
<evidence type="ECO:0000256" key="8">
    <source>
        <dbReference type="SAM" id="Coils"/>
    </source>
</evidence>
<evidence type="ECO:0000313" key="10">
    <source>
        <dbReference type="Proteomes" id="UP000017842"/>
    </source>
</evidence>
<dbReference type="GO" id="GO:0015288">
    <property type="term" value="F:porin activity"/>
    <property type="evidence" value="ECO:0007669"/>
    <property type="project" value="TreeGrafter"/>
</dbReference>
<dbReference type="PATRIC" id="fig|1116472.3.peg.982"/>
<dbReference type="SUPFAM" id="SSF56954">
    <property type="entry name" value="Outer membrane efflux proteins (OEP)"/>
    <property type="match status" value="1"/>
</dbReference>
<keyword evidence="4" id="KW-1134">Transmembrane beta strand</keyword>
<dbReference type="Pfam" id="PF02321">
    <property type="entry name" value="OEP"/>
    <property type="match status" value="2"/>
</dbReference>
<dbReference type="eggNOG" id="COG1538">
    <property type="taxonomic scope" value="Bacteria"/>
</dbReference>
<dbReference type="InterPro" id="IPR051906">
    <property type="entry name" value="TolC-like"/>
</dbReference>
<keyword evidence="10" id="KW-1185">Reference proteome</keyword>
<dbReference type="PANTHER" id="PTHR30026:SF20">
    <property type="entry name" value="OUTER MEMBRANE PROTEIN TOLC"/>
    <property type="match status" value="1"/>
</dbReference>
<dbReference type="InterPro" id="IPR010130">
    <property type="entry name" value="T1SS_OMP_TolC"/>
</dbReference>
<evidence type="ECO:0000256" key="2">
    <source>
        <dbReference type="ARBA" id="ARBA00007613"/>
    </source>
</evidence>
<proteinExistence type="inferred from homology"/>
<evidence type="ECO:0000313" key="9">
    <source>
        <dbReference type="EMBL" id="ESS73184.1"/>
    </source>
</evidence>
<keyword evidence="5" id="KW-0812">Transmembrane</keyword>
<feature type="coiled-coil region" evidence="8">
    <location>
        <begin position="143"/>
        <end position="202"/>
    </location>
</feature>
<sequence length="475" mass="53226">MRWINKSKTNLPNNKDVIDNKKKLVMAESPLIQRVYKLIAVLLLGIPSLLQAEDLMGIYERALQNDPIIKQTEAKRSAAGESRNQGLARFFPNLAATGSSSKEWLNNQKARTFRGPSFQEYWNHTFSLNLTQPLFHWEHWVQLSQSDNQIAQAEAAYQAELQKLIVRTTEAYFNVLSAQDNLEFTVSEKQAISKQLEQAKERFEVGIIPITDVYEAQAAFDQTTANELEAANNLDNQKEALREIIGESEGDIDPLGETLPLKKPEPENLSKWDENAEANNLSVIAAFNQMEIARKTVDIQRSGHYPKLDLVGSYAATDNNSTFGLRGDTESIGIQLNVPLFEGGAVNSRTRQASYEYEATKENLTAVKRSVKRQVNNTYRSILTSISRIEALKASVTSAASALEASEAGSEVGIRTMVDVLVEQRNLYRAKRDLSRARYDYLINTIKLKQTTSDLTPKDLELVNSLLVASPTQPK</sequence>
<comment type="similarity">
    <text evidence="2">Belongs to the outer membrane factor (OMF) (TC 1.B.17) family.</text>
</comment>
<evidence type="ECO:0000256" key="6">
    <source>
        <dbReference type="ARBA" id="ARBA00023136"/>
    </source>
</evidence>
<dbReference type="STRING" id="1116472.MGMO_34c00280"/>
<dbReference type="Proteomes" id="UP000017842">
    <property type="component" value="Unassembled WGS sequence"/>
</dbReference>
<dbReference type="GO" id="GO:1990281">
    <property type="term" value="C:efflux pump complex"/>
    <property type="evidence" value="ECO:0007669"/>
    <property type="project" value="TreeGrafter"/>
</dbReference>
<dbReference type="AlphaFoldDB" id="V5BZD3"/>
<dbReference type="InterPro" id="IPR003423">
    <property type="entry name" value="OMP_efflux"/>
</dbReference>
<keyword evidence="6" id="KW-0472">Membrane</keyword>
<evidence type="ECO:0000256" key="4">
    <source>
        <dbReference type="ARBA" id="ARBA00022452"/>
    </source>
</evidence>
<name>V5BZD3_9GAMM</name>
<dbReference type="GO" id="GO:0015562">
    <property type="term" value="F:efflux transmembrane transporter activity"/>
    <property type="evidence" value="ECO:0007669"/>
    <property type="project" value="InterPro"/>
</dbReference>
<dbReference type="RefSeq" id="WP_023493847.1">
    <property type="nucleotide sequence ID" value="NZ_AYLO01000033.1"/>
</dbReference>
<accession>V5BZD3</accession>
<evidence type="ECO:0000256" key="3">
    <source>
        <dbReference type="ARBA" id="ARBA00022448"/>
    </source>
</evidence>
<organism evidence="9 10">
    <name type="scientific">Methyloglobulus morosus KoM1</name>
    <dbReference type="NCBI Taxonomy" id="1116472"/>
    <lineage>
        <taxon>Bacteria</taxon>
        <taxon>Pseudomonadati</taxon>
        <taxon>Pseudomonadota</taxon>
        <taxon>Gammaproteobacteria</taxon>
        <taxon>Methylococcales</taxon>
        <taxon>Methylococcaceae</taxon>
        <taxon>Methyloglobulus</taxon>
    </lineage>
</organism>
<gene>
    <name evidence="9" type="primary">tolC</name>
    <name evidence="9" type="ORF">MGMO_34c00280</name>
</gene>
<protein>
    <submittedName>
        <fullName evidence="9">Outer membrane protein TolC</fullName>
    </submittedName>
</protein>
<keyword evidence="8" id="KW-0175">Coiled coil</keyword>